<keyword evidence="2" id="KW-0813">Transport</keyword>
<dbReference type="SMART" id="SM00382">
    <property type="entry name" value="AAA"/>
    <property type="match status" value="1"/>
</dbReference>
<evidence type="ECO:0000313" key="6">
    <source>
        <dbReference type="EMBL" id="KRO72968.1"/>
    </source>
</evidence>
<dbReference type="InterPro" id="IPR015860">
    <property type="entry name" value="ABC_transpr_TagH-like"/>
</dbReference>
<evidence type="ECO:0000256" key="3">
    <source>
        <dbReference type="ARBA" id="ARBA00022741"/>
    </source>
</evidence>
<comment type="similarity">
    <text evidence="1">Belongs to the ABC transporter superfamily.</text>
</comment>
<feature type="domain" description="ABC transporter" evidence="5">
    <location>
        <begin position="25"/>
        <end position="247"/>
    </location>
</feature>
<keyword evidence="4" id="KW-0067">ATP-binding</keyword>
<comment type="caution">
    <text evidence="6">The sequence shown here is derived from an EMBL/GenBank/DDBJ whole genome shotgun (WGS) entry which is preliminary data.</text>
</comment>
<reference evidence="6 7" key="1">
    <citation type="submission" date="2015-10" db="EMBL/GenBank/DDBJ databases">
        <title>Metagenome-Assembled Genomes uncover a global brackish microbiome.</title>
        <authorList>
            <person name="Hugerth L.W."/>
            <person name="Larsson J."/>
            <person name="Alneberg J."/>
            <person name="Lindh M.V."/>
            <person name="Legrand C."/>
            <person name="Pinhassi J."/>
            <person name="Andersson A.F."/>
        </authorList>
    </citation>
    <scope>NUCLEOTIDE SEQUENCE [LARGE SCALE GENOMIC DNA]</scope>
    <source>
        <strain evidence="6">BACL4 MAG-120507-bin80</strain>
    </source>
</reference>
<dbReference type="Pfam" id="PF00005">
    <property type="entry name" value="ABC_tran"/>
    <property type="match status" value="1"/>
</dbReference>
<dbReference type="InterPro" id="IPR050683">
    <property type="entry name" value="Bact_Polysacc_Export_ATP-bd"/>
</dbReference>
<keyword evidence="3" id="KW-0547">Nucleotide-binding</keyword>
<dbReference type="GO" id="GO:0016020">
    <property type="term" value="C:membrane"/>
    <property type="evidence" value="ECO:0007669"/>
    <property type="project" value="InterPro"/>
</dbReference>
<evidence type="ECO:0000256" key="2">
    <source>
        <dbReference type="ARBA" id="ARBA00022448"/>
    </source>
</evidence>
<accession>A0A0R2SDW4</accession>
<protein>
    <recommendedName>
        <fullName evidence="5">ABC transporter domain-containing protein</fullName>
    </recommendedName>
</protein>
<dbReference type="GO" id="GO:0005524">
    <property type="term" value="F:ATP binding"/>
    <property type="evidence" value="ECO:0007669"/>
    <property type="project" value="UniProtKB-KW"/>
</dbReference>
<proteinExistence type="inferred from homology"/>
<dbReference type="Proteomes" id="UP000051934">
    <property type="component" value="Unassembled WGS sequence"/>
</dbReference>
<dbReference type="InterPro" id="IPR027417">
    <property type="entry name" value="P-loop_NTPase"/>
</dbReference>
<dbReference type="InterPro" id="IPR003439">
    <property type="entry name" value="ABC_transporter-like_ATP-bd"/>
</dbReference>
<dbReference type="Gene3D" id="2.70.50.60">
    <property type="entry name" value="abc- transporter (atp binding component) like domain"/>
    <property type="match status" value="1"/>
</dbReference>
<evidence type="ECO:0000256" key="1">
    <source>
        <dbReference type="ARBA" id="ARBA00005417"/>
    </source>
</evidence>
<name>A0A0R2SDW4_9GAMM</name>
<dbReference type="PANTHER" id="PTHR46743">
    <property type="entry name" value="TEICHOIC ACIDS EXPORT ATP-BINDING PROTEIN TAGH"/>
    <property type="match status" value="1"/>
</dbReference>
<gene>
    <name evidence="6" type="ORF">ABR69_09375</name>
</gene>
<dbReference type="CDD" id="cd03220">
    <property type="entry name" value="ABC_KpsT_Wzt"/>
    <property type="match status" value="1"/>
</dbReference>
<dbReference type="PROSITE" id="PS50893">
    <property type="entry name" value="ABC_TRANSPORTER_2"/>
    <property type="match status" value="1"/>
</dbReference>
<organism evidence="6 7">
    <name type="scientific">OM182 bacterium BACL3 MAG-120507-bin80</name>
    <dbReference type="NCBI Taxonomy" id="1655577"/>
    <lineage>
        <taxon>Bacteria</taxon>
        <taxon>Pseudomonadati</taxon>
        <taxon>Pseudomonadota</taxon>
        <taxon>Gammaproteobacteria</taxon>
        <taxon>OMG group</taxon>
        <taxon>OM182 clade</taxon>
    </lineage>
</organism>
<dbReference type="InterPro" id="IPR003593">
    <property type="entry name" value="AAA+_ATPase"/>
</dbReference>
<dbReference type="GO" id="GO:0140359">
    <property type="term" value="F:ABC-type transporter activity"/>
    <property type="evidence" value="ECO:0007669"/>
    <property type="project" value="InterPro"/>
</dbReference>
<sequence>MIHTPPRIIVENINKDFKIYTRPQDRLAEILLRRPRHKLYHVLRDISFAVPDGKSIGIIGDNGAGKSTLLKLLVGTLQPTSGSIQTHGQVAALLELGAGFHPEFTGRRNIYLNASLLGVPDDDIAELERGIIEFSELGDFIDRPVKTYSSGMYVRLAFSIATMVRPDILVIDEALSVGDLAFQKKCVQRMNEFREQNKTMAFCSHSMFHVQELCDIAIWIDKGEIKEMGDSHKVVGDYENFCNNKKSYTSVQEDLPAVHTEKQPDQSVGTEEVLQDCKINSLSVCNTEGEEITAIDPLSDLVLEMEVEVLNDNMEGHFGFAFMRSAEEPIASFLTTNAEEIDLRRYARGEVFKVRLVVEKVAMRVGEFYVLGGLADKSGLLWYETKFSAQLCMNANKGVGPMTMRATWNLDA</sequence>
<dbReference type="SUPFAM" id="SSF52540">
    <property type="entry name" value="P-loop containing nucleoside triphosphate hydrolases"/>
    <property type="match status" value="1"/>
</dbReference>
<evidence type="ECO:0000259" key="5">
    <source>
        <dbReference type="PROSITE" id="PS50893"/>
    </source>
</evidence>
<dbReference type="PANTHER" id="PTHR46743:SF2">
    <property type="entry name" value="TEICHOIC ACIDS EXPORT ATP-BINDING PROTEIN TAGH"/>
    <property type="match status" value="1"/>
</dbReference>
<evidence type="ECO:0000313" key="7">
    <source>
        <dbReference type="Proteomes" id="UP000051934"/>
    </source>
</evidence>
<dbReference type="AlphaFoldDB" id="A0A0R2SDW4"/>
<evidence type="ECO:0000256" key="4">
    <source>
        <dbReference type="ARBA" id="ARBA00022840"/>
    </source>
</evidence>
<dbReference type="GO" id="GO:0016887">
    <property type="term" value="F:ATP hydrolysis activity"/>
    <property type="evidence" value="ECO:0007669"/>
    <property type="project" value="InterPro"/>
</dbReference>
<dbReference type="Gene3D" id="3.40.50.300">
    <property type="entry name" value="P-loop containing nucleotide triphosphate hydrolases"/>
    <property type="match status" value="1"/>
</dbReference>
<dbReference type="EMBL" id="LIBB01000036">
    <property type="protein sequence ID" value="KRO72968.1"/>
    <property type="molecule type" value="Genomic_DNA"/>
</dbReference>